<proteinExistence type="predicted"/>
<gene>
    <name evidence="1" type="ORF">BJ138DRAFT_69976</name>
</gene>
<reference evidence="1" key="1">
    <citation type="journal article" date="2021" name="New Phytol.">
        <title>Evolutionary innovations through gain and loss of genes in the ectomycorrhizal Boletales.</title>
        <authorList>
            <person name="Wu G."/>
            <person name="Miyauchi S."/>
            <person name="Morin E."/>
            <person name="Kuo A."/>
            <person name="Drula E."/>
            <person name="Varga T."/>
            <person name="Kohler A."/>
            <person name="Feng B."/>
            <person name="Cao Y."/>
            <person name="Lipzen A."/>
            <person name="Daum C."/>
            <person name="Hundley H."/>
            <person name="Pangilinan J."/>
            <person name="Johnson J."/>
            <person name="Barry K."/>
            <person name="LaButti K."/>
            <person name="Ng V."/>
            <person name="Ahrendt S."/>
            <person name="Min B."/>
            <person name="Choi I.G."/>
            <person name="Park H."/>
            <person name="Plett J.M."/>
            <person name="Magnuson J."/>
            <person name="Spatafora J.W."/>
            <person name="Nagy L.G."/>
            <person name="Henrissat B."/>
            <person name="Grigoriev I.V."/>
            <person name="Yang Z.L."/>
            <person name="Xu J."/>
            <person name="Martin F.M."/>
        </authorList>
    </citation>
    <scope>NUCLEOTIDE SEQUENCE</scope>
    <source>
        <strain evidence="1">ATCC 28755</strain>
    </source>
</reference>
<name>A0ACB8ABK0_9AGAM</name>
<evidence type="ECO:0000313" key="2">
    <source>
        <dbReference type="Proteomes" id="UP000790377"/>
    </source>
</evidence>
<evidence type="ECO:0000313" key="1">
    <source>
        <dbReference type="EMBL" id="KAH7910770.1"/>
    </source>
</evidence>
<keyword evidence="2" id="KW-1185">Reference proteome</keyword>
<comment type="caution">
    <text evidence="1">The sequence shown here is derived from an EMBL/GenBank/DDBJ whole genome shotgun (WGS) entry which is preliminary data.</text>
</comment>
<dbReference type="Proteomes" id="UP000790377">
    <property type="component" value="Unassembled WGS sequence"/>
</dbReference>
<organism evidence="1 2">
    <name type="scientific">Hygrophoropsis aurantiaca</name>
    <dbReference type="NCBI Taxonomy" id="72124"/>
    <lineage>
        <taxon>Eukaryota</taxon>
        <taxon>Fungi</taxon>
        <taxon>Dikarya</taxon>
        <taxon>Basidiomycota</taxon>
        <taxon>Agaricomycotina</taxon>
        <taxon>Agaricomycetes</taxon>
        <taxon>Agaricomycetidae</taxon>
        <taxon>Boletales</taxon>
        <taxon>Coniophorineae</taxon>
        <taxon>Hygrophoropsidaceae</taxon>
        <taxon>Hygrophoropsis</taxon>
    </lineage>
</organism>
<protein>
    <submittedName>
        <fullName evidence="1">Uncharacterized protein</fullName>
    </submittedName>
</protein>
<dbReference type="EMBL" id="MU267701">
    <property type="protein sequence ID" value="KAH7910770.1"/>
    <property type="molecule type" value="Genomic_DNA"/>
</dbReference>
<sequence>MEITLHLPLWYAMLCKLLPTYFLAYLAQLPTFSINARNPAIAFSSNSDSFALSIFRMMVYSVSWRIRNIPSFAPVWYPTTLALSSDGSQVASGKTDGTIQLWDPSLALKNWSDFSDTMRRHPWLLGWSPDGNRFVIYGDIIGAKLISPCAEVIKTLRKGALRQPQCQFSENSCVFAYWFKTIPIHTPKALFTTDVILPLLHWDAGQCALRVYKSLTGDRLFQVIVPIIHIADLSPDGSLICCVHGARLKGRPRDRANILGWWESVLEVWDVSSGKSLFKSPHELVSSICFLPDNSKIACGMPDGKIQLWDSRTGNYLAAIEHGTDAICDLAFSPDSNRLAYGYADGSLHFCYPLRKGLHHTLIPGSKNSLDPDSMELVLFSPDGTTINYRTSDGTFYAVKVPSELLETSNTSDNEAIPSSSPRSVQCDICKPAADQSPSSANNPAGSIASYSHVKFTSDKTNMRDCMLRSGYEIRFDGWVYDSDQRILWLPPHLRPWSHSMFSAYNDKLTMGTKVGGMLFIDLGKG</sequence>
<accession>A0ACB8ABK0</accession>